<comment type="caution">
    <text evidence="4">The sequence shown here is derived from an EMBL/GenBank/DDBJ whole genome shotgun (WGS) entry which is preliminary data.</text>
</comment>
<dbReference type="InterPro" id="IPR042272">
    <property type="entry name" value="ATP12_ATP_synth-F1-assembly_N"/>
</dbReference>
<proteinExistence type="inferred from homology"/>
<sequence length="237" mass="26271">MKKRFWKDVDVVPQDNGWVIHLDGRPLRLPGRTLLHVSAQPLAEALAAEWRQAGKGPGELFHVDELPLTGLCGTMTERVPAEREGMTEALLAYAHSDLLCYRADNWSELSRLQEEQWGRWLSWCARTFGASLQVTEGIMPITQPPEAVKALRDALESMTPAELTVLAVAVPVLGSLVLGLAALKSDEDAEALVKCAMLDEQSQMERWGADIAITDRMAAKVRDVADVLRFRSLLCQK</sequence>
<reference evidence="4 5" key="1">
    <citation type="submission" date="2022-11" db="EMBL/GenBank/DDBJ databases">
        <title>Genome sequencing of Acetobacter type strain.</title>
        <authorList>
            <person name="Heo J."/>
            <person name="Lee D."/>
            <person name="Han B.-H."/>
            <person name="Hong S.-B."/>
            <person name="Kwon S.-W."/>
        </authorList>
    </citation>
    <scope>NUCLEOTIDE SEQUENCE [LARGE SCALE GENOMIC DNA]</scope>
    <source>
        <strain evidence="4 5">KACC 21253</strain>
    </source>
</reference>
<accession>A0ABT3QB04</accession>
<dbReference type="InterPro" id="IPR011419">
    <property type="entry name" value="ATP12_ATP_synth-F1-assembly"/>
</dbReference>
<keyword evidence="5" id="KW-1185">Reference proteome</keyword>
<dbReference type="InterPro" id="IPR023335">
    <property type="entry name" value="ATP12_ortho_dom_sf"/>
</dbReference>
<comment type="similarity">
    <text evidence="1">Belongs to the ATP12 family.</text>
</comment>
<keyword evidence="3" id="KW-0143">Chaperone</keyword>
<dbReference type="SUPFAM" id="SSF160909">
    <property type="entry name" value="ATP12-like"/>
    <property type="match status" value="1"/>
</dbReference>
<keyword evidence="2" id="KW-0809">Transit peptide</keyword>
<evidence type="ECO:0000256" key="1">
    <source>
        <dbReference type="ARBA" id="ARBA00008231"/>
    </source>
</evidence>
<evidence type="ECO:0000313" key="5">
    <source>
        <dbReference type="Proteomes" id="UP001301152"/>
    </source>
</evidence>
<evidence type="ECO:0000256" key="3">
    <source>
        <dbReference type="ARBA" id="ARBA00023186"/>
    </source>
</evidence>
<evidence type="ECO:0008006" key="6">
    <source>
        <dbReference type="Google" id="ProtNLM"/>
    </source>
</evidence>
<name>A0ABT3QB04_9PROT</name>
<gene>
    <name evidence="4" type="ORF">OQ497_00570</name>
</gene>
<dbReference type="Gene3D" id="1.10.3580.10">
    <property type="entry name" value="ATP12 ATPase"/>
    <property type="match status" value="1"/>
</dbReference>
<dbReference type="EMBL" id="JAPIUZ010000001">
    <property type="protein sequence ID" value="MCX2562466.1"/>
    <property type="molecule type" value="Genomic_DNA"/>
</dbReference>
<dbReference type="PANTHER" id="PTHR21013">
    <property type="entry name" value="ATP SYNTHASE MITOCHONDRIAL F1 COMPLEX ASSEMBLY FACTOR 2/ATP12 PROTEIN, MITOCHONDRIAL PRECURSOR"/>
    <property type="match status" value="1"/>
</dbReference>
<dbReference type="Proteomes" id="UP001301152">
    <property type="component" value="Unassembled WGS sequence"/>
</dbReference>
<dbReference type="PANTHER" id="PTHR21013:SF10">
    <property type="entry name" value="ATP SYNTHASE MITOCHONDRIAL F1 COMPLEX ASSEMBLY FACTOR 2"/>
    <property type="match status" value="1"/>
</dbReference>
<organism evidence="4 5">
    <name type="scientific">Acetobacter thailandicus</name>
    <dbReference type="NCBI Taxonomy" id="1502842"/>
    <lineage>
        <taxon>Bacteria</taxon>
        <taxon>Pseudomonadati</taxon>
        <taxon>Pseudomonadota</taxon>
        <taxon>Alphaproteobacteria</taxon>
        <taxon>Acetobacterales</taxon>
        <taxon>Acetobacteraceae</taxon>
        <taxon>Acetobacter</taxon>
    </lineage>
</organism>
<dbReference type="Pfam" id="PF07542">
    <property type="entry name" value="ATP12"/>
    <property type="match status" value="1"/>
</dbReference>
<dbReference type="Gene3D" id="3.30.2180.10">
    <property type="entry name" value="ATP12-like"/>
    <property type="match status" value="1"/>
</dbReference>
<dbReference type="RefSeq" id="WP_086554942.1">
    <property type="nucleotide sequence ID" value="NZ_JAPIUZ010000001.1"/>
</dbReference>
<evidence type="ECO:0000256" key="2">
    <source>
        <dbReference type="ARBA" id="ARBA00022946"/>
    </source>
</evidence>
<protein>
    <recommendedName>
        <fullName evidence="6">ATP synthase F1</fullName>
    </recommendedName>
</protein>
<evidence type="ECO:0000313" key="4">
    <source>
        <dbReference type="EMBL" id="MCX2562466.1"/>
    </source>
</evidence>